<dbReference type="SUPFAM" id="SSF81923">
    <property type="entry name" value="Double Clp-N motif"/>
    <property type="match status" value="1"/>
</dbReference>
<dbReference type="Proteomes" id="UP000249417">
    <property type="component" value="Unassembled WGS sequence"/>
</dbReference>
<dbReference type="InterPro" id="IPR036628">
    <property type="entry name" value="Clp_N_dom_sf"/>
</dbReference>
<sequence length="209" mass="23852">MPTMTLELEATLKRAEDYARSHKQEYIVTETILLALLDDKDAAGALNEFDVDIQRLRQSLESYHTENLEDIRLPQEPEILLVTAGADRAMQRARLQAQAFGIENISGINLLAAILSEQQSYAAYYLAQQHFSRIDAVSYARGHRPKEEERKRAQEQNAESLLSQWIYNAFPKDPHYTPGIVEPLCRDKSLQDEIKALVRARVGRPFNTP</sequence>
<dbReference type="AlphaFoldDB" id="A0A2W5N1K6"/>
<comment type="caution">
    <text evidence="3">The sequence shown here is derived from an EMBL/GenBank/DDBJ whole genome shotgun (WGS) entry which is preliminary data.</text>
</comment>
<keyword evidence="1" id="KW-0677">Repeat</keyword>
<protein>
    <recommendedName>
        <fullName evidence="2">Clp R domain-containing protein</fullName>
    </recommendedName>
</protein>
<evidence type="ECO:0000313" key="3">
    <source>
        <dbReference type="EMBL" id="PZQ46954.1"/>
    </source>
</evidence>
<dbReference type="Gene3D" id="1.10.1780.10">
    <property type="entry name" value="Clp, N-terminal domain"/>
    <property type="match status" value="1"/>
</dbReference>
<gene>
    <name evidence="3" type="ORF">DI551_04170</name>
</gene>
<reference evidence="3 4" key="1">
    <citation type="submission" date="2017-08" db="EMBL/GenBank/DDBJ databases">
        <title>Infants hospitalized years apart are colonized by the same room-sourced microbial strains.</title>
        <authorList>
            <person name="Brooks B."/>
            <person name="Olm M.R."/>
            <person name="Firek B.A."/>
            <person name="Baker R."/>
            <person name="Thomas B.C."/>
            <person name="Morowitz M.J."/>
            <person name="Banfield J.F."/>
        </authorList>
    </citation>
    <scope>NUCLEOTIDE SEQUENCE [LARGE SCALE GENOMIC DNA]</scope>
    <source>
        <strain evidence="3">S2_005_002_R2_29</strain>
    </source>
</reference>
<evidence type="ECO:0000256" key="1">
    <source>
        <dbReference type="PROSITE-ProRule" id="PRU01251"/>
    </source>
</evidence>
<dbReference type="PROSITE" id="PS51903">
    <property type="entry name" value="CLP_R"/>
    <property type="match status" value="1"/>
</dbReference>
<feature type="domain" description="Clp R" evidence="2">
    <location>
        <begin position="1"/>
        <end position="66"/>
    </location>
</feature>
<evidence type="ECO:0000313" key="4">
    <source>
        <dbReference type="Proteomes" id="UP000249417"/>
    </source>
</evidence>
<dbReference type="Pfam" id="PF02861">
    <property type="entry name" value="Clp_N"/>
    <property type="match status" value="1"/>
</dbReference>
<dbReference type="EMBL" id="QFQB01000019">
    <property type="protein sequence ID" value="PZQ46954.1"/>
    <property type="molecule type" value="Genomic_DNA"/>
</dbReference>
<dbReference type="InterPro" id="IPR004176">
    <property type="entry name" value="Clp_R_N"/>
</dbReference>
<accession>A0A2W5N1K6</accession>
<name>A0A2W5N1K6_9BACT</name>
<organism evidence="3 4">
    <name type="scientific">Micavibrio aeruginosavorus</name>
    <dbReference type="NCBI Taxonomy" id="349221"/>
    <lineage>
        <taxon>Bacteria</taxon>
        <taxon>Pseudomonadati</taxon>
        <taxon>Bdellovibrionota</taxon>
        <taxon>Bdellovibrionia</taxon>
        <taxon>Bdellovibrionales</taxon>
        <taxon>Pseudobdellovibrionaceae</taxon>
        <taxon>Micavibrio</taxon>
    </lineage>
</organism>
<evidence type="ECO:0000259" key="2">
    <source>
        <dbReference type="PROSITE" id="PS51903"/>
    </source>
</evidence>
<proteinExistence type="predicted"/>